<sequence>MSHRRNFNKMLLGGALAAATGLSTRHVIGGSAPDRKTSANEKSPAELMTPETNAAIDRGLNYLLRSQITTGRNRGAFAASGLQSGVATASLGGLALMCGGHAPGFGKFGKAIDNAAQFVMNNVQETGYISRRDLPSERMYGHGFSMLFLSQVYGMTKKAALGEKLRKCVELTSKTQNDDGGWRYEPVKSDADLSITVCQIMGLRGARDAGIDVSDEVRSKCIEYVKRSQNENGSFRYTLRGGHSTTAMTAAGVTSLYSAGIYEGELVEKALKRLLASKPRSSRGGHFFYTHYYAVQAMWHAGGDYWNTWYPAIRDVLVNDQADDGSWRSSEAGPQFGAAMASIILQMPLNYVPVFSP</sequence>
<evidence type="ECO:0000313" key="3">
    <source>
        <dbReference type="Proteomes" id="UP000322214"/>
    </source>
</evidence>
<name>A0A5B9P6Z3_9BACT</name>
<dbReference type="KEGG" id="mff:MFFC18_22670"/>
<dbReference type="EMBL" id="CP042912">
    <property type="protein sequence ID" value="QEG22387.1"/>
    <property type="molecule type" value="Genomic_DNA"/>
</dbReference>
<protein>
    <submittedName>
        <fullName evidence="2">Prenyltransferase and squalene oxidase repeat protein</fullName>
    </submittedName>
</protein>
<dbReference type="SUPFAM" id="SSF48239">
    <property type="entry name" value="Terpenoid cyclases/Protein prenyltransferases"/>
    <property type="match status" value="1"/>
</dbReference>
<dbReference type="GO" id="GO:0016740">
    <property type="term" value="F:transferase activity"/>
    <property type="evidence" value="ECO:0007669"/>
    <property type="project" value="UniProtKB-KW"/>
</dbReference>
<dbReference type="Gene3D" id="1.50.10.20">
    <property type="match status" value="2"/>
</dbReference>
<dbReference type="AlphaFoldDB" id="A0A5B9P6Z3"/>
<reference evidence="2 3" key="1">
    <citation type="submission" date="2019-08" db="EMBL/GenBank/DDBJ databases">
        <title>Deep-cultivation of Planctomycetes and their phenomic and genomic characterization uncovers novel biology.</title>
        <authorList>
            <person name="Wiegand S."/>
            <person name="Jogler M."/>
            <person name="Boedeker C."/>
            <person name="Pinto D."/>
            <person name="Vollmers J."/>
            <person name="Rivas-Marin E."/>
            <person name="Kohn T."/>
            <person name="Peeters S.H."/>
            <person name="Heuer A."/>
            <person name="Rast P."/>
            <person name="Oberbeckmann S."/>
            <person name="Bunk B."/>
            <person name="Jeske O."/>
            <person name="Meyerdierks A."/>
            <person name="Storesund J.E."/>
            <person name="Kallscheuer N."/>
            <person name="Luecker S."/>
            <person name="Lage O.M."/>
            <person name="Pohl T."/>
            <person name="Merkel B.J."/>
            <person name="Hornburger P."/>
            <person name="Mueller R.-W."/>
            <person name="Bruemmer F."/>
            <person name="Labrenz M."/>
            <person name="Spormann A.M."/>
            <person name="Op den Camp H."/>
            <person name="Overmann J."/>
            <person name="Amann R."/>
            <person name="Jetten M.S.M."/>
            <person name="Mascher T."/>
            <person name="Medema M.H."/>
            <person name="Devos D.P."/>
            <person name="Kaster A.-K."/>
            <person name="Ovreas L."/>
            <person name="Rohde M."/>
            <person name="Galperin M.Y."/>
            <person name="Jogler C."/>
        </authorList>
    </citation>
    <scope>NUCLEOTIDE SEQUENCE [LARGE SCALE GENOMIC DNA]</scope>
    <source>
        <strain evidence="2 3">FC18</strain>
    </source>
</reference>
<keyword evidence="3" id="KW-1185">Reference proteome</keyword>
<proteinExistence type="predicted"/>
<evidence type="ECO:0000313" key="2">
    <source>
        <dbReference type="EMBL" id="QEG22387.1"/>
    </source>
</evidence>
<keyword evidence="2" id="KW-0808">Transferase</keyword>
<organism evidence="2 3">
    <name type="scientific">Mariniblastus fucicola</name>
    <dbReference type="NCBI Taxonomy" id="980251"/>
    <lineage>
        <taxon>Bacteria</taxon>
        <taxon>Pseudomonadati</taxon>
        <taxon>Planctomycetota</taxon>
        <taxon>Planctomycetia</taxon>
        <taxon>Pirellulales</taxon>
        <taxon>Pirellulaceae</taxon>
        <taxon>Mariniblastus</taxon>
    </lineage>
</organism>
<evidence type="ECO:0000256" key="1">
    <source>
        <dbReference type="SAM" id="MobiDB-lite"/>
    </source>
</evidence>
<dbReference type="RefSeq" id="WP_075081514.1">
    <property type="nucleotide sequence ID" value="NZ_CP042912.1"/>
</dbReference>
<dbReference type="InterPro" id="IPR008930">
    <property type="entry name" value="Terpenoid_cyclase/PrenylTrfase"/>
</dbReference>
<feature type="region of interest" description="Disordered" evidence="1">
    <location>
        <begin position="27"/>
        <end position="46"/>
    </location>
</feature>
<dbReference type="CDD" id="cd00688">
    <property type="entry name" value="ISOPREN_C2_like"/>
    <property type="match status" value="1"/>
</dbReference>
<dbReference type="Proteomes" id="UP000322214">
    <property type="component" value="Chromosome"/>
</dbReference>
<gene>
    <name evidence="2" type="ORF">MFFC18_22670</name>
</gene>
<accession>A0A5B9P6Z3</accession>
<dbReference type="STRING" id="980251.GCA_001642875_00040"/>